<keyword evidence="5" id="KW-1185">Reference proteome</keyword>
<evidence type="ECO:0000313" key="4">
    <source>
        <dbReference type="EMBL" id="WRT67997.1"/>
    </source>
</evidence>
<accession>A0ABZ1D319</accession>
<protein>
    <recommendedName>
        <fullName evidence="3">BZIP domain-containing protein</fullName>
    </recommendedName>
</protein>
<feature type="compositionally biased region" description="Basic and acidic residues" evidence="2">
    <location>
        <begin position="85"/>
        <end position="108"/>
    </location>
</feature>
<evidence type="ECO:0000256" key="1">
    <source>
        <dbReference type="SAM" id="Coils"/>
    </source>
</evidence>
<evidence type="ECO:0000313" key="5">
    <source>
        <dbReference type="Proteomes" id="UP001329825"/>
    </source>
</evidence>
<evidence type="ECO:0000256" key="2">
    <source>
        <dbReference type="SAM" id="MobiDB-lite"/>
    </source>
</evidence>
<dbReference type="PROSITE" id="PS50217">
    <property type="entry name" value="BZIP"/>
    <property type="match status" value="1"/>
</dbReference>
<feature type="coiled-coil region" evidence="1">
    <location>
        <begin position="153"/>
        <end position="187"/>
    </location>
</feature>
<dbReference type="InterPro" id="IPR046347">
    <property type="entry name" value="bZIP_sf"/>
</dbReference>
<feature type="region of interest" description="Disordered" evidence="2">
    <location>
        <begin position="213"/>
        <end position="237"/>
    </location>
</feature>
<feature type="compositionally biased region" description="Polar residues" evidence="2">
    <location>
        <begin position="39"/>
        <end position="60"/>
    </location>
</feature>
<organism evidence="4 5">
    <name type="scientific">Kwoniella shivajii</name>
    <dbReference type="NCBI Taxonomy" id="564305"/>
    <lineage>
        <taxon>Eukaryota</taxon>
        <taxon>Fungi</taxon>
        <taxon>Dikarya</taxon>
        <taxon>Basidiomycota</taxon>
        <taxon>Agaricomycotina</taxon>
        <taxon>Tremellomycetes</taxon>
        <taxon>Tremellales</taxon>
        <taxon>Cryptococcaceae</taxon>
        <taxon>Kwoniella</taxon>
    </lineage>
</organism>
<dbReference type="SUPFAM" id="SSF57959">
    <property type="entry name" value="Leucine zipper domain"/>
    <property type="match status" value="1"/>
</dbReference>
<dbReference type="SMART" id="SM00338">
    <property type="entry name" value="BRLZ"/>
    <property type="match status" value="1"/>
</dbReference>
<dbReference type="InterPro" id="IPR004827">
    <property type="entry name" value="bZIP"/>
</dbReference>
<feature type="compositionally biased region" description="Polar residues" evidence="2">
    <location>
        <begin position="279"/>
        <end position="290"/>
    </location>
</feature>
<feature type="compositionally biased region" description="Low complexity" evidence="2">
    <location>
        <begin position="23"/>
        <end position="34"/>
    </location>
</feature>
<dbReference type="Proteomes" id="UP001329825">
    <property type="component" value="Chromosome 6"/>
</dbReference>
<dbReference type="RefSeq" id="XP_062792737.1">
    <property type="nucleotide sequence ID" value="XM_062936686.1"/>
</dbReference>
<feature type="compositionally biased region" description="Low complexity" evidence="2">
    <location>
        <begin position="225"/>
        <end position="237"/>
    </location>
</feature>
<dbReference type="Gene3D" id="1.20.5.170">
    <property type="match status" value="1"/>
</dbReference>
<feature type="region of interest" description="Disordered" evidence="2">
    <location>
        <begin position="278"/>
        <end position="305"/>
    </location>
</feature>
<name>A0ABZ1D319_9TREE</name>
<feature type="compositionally biased region" description="Polar residues" evidence="2">
    <location>
        <begin position="117"/>
        <end position="142"/>
    </location>
</feature>
<proteinExistence type="predicted"/>
<dbReference type="EMBL" id="CP141886">
    <property type="protein sequence ID" value="WRT67997.1"/>
    <property type="molecule type" value="Genomic_DNA"/>
</dbReference>
<sequence length="305" mass="34367">MSGVTRVISRHESPSSINKRRPSSPSSRSSSQSPRHSDTLSPETSYNSHDYPTKGHGTTSVRRREANRLAAQRFRSRKKGYQDSLEERIRVLETEKDVLIRQMDDSHGSKPKHRSSSVRQASVDDWTTASRKPKSTSSQRSPSPAPLDADVRIAALESANRRLQDDLRRLTDENEQLRDEARRWKSWKEDGVHSRYGIDEDLNSILISPRKQLRPNLPPLERPVAYPTPSSSSYGSNTYSAPLGQLESNESFSRSTEVTHNIQLPSLRLPPIRVAMSPGGQTLPSPTFTPRFNGPVLDRPPQTNR</sequence>
<gene>
    <name evidence="4" type="ORF">IL334_004972</name>
</gene>
<reference evidence="4 5" key="1">
    <citation type="submission" date="2024-01" db="EMBL/GenBank/DDBJ databases">
        <title>Comparative genomics of Cryptococcus and Kwoniella reveals pathogenesis evolution and contrasting modes of karyotype evolution via chromosome fusion or intercentromeric recombination.</title>
        <authorList>
            <person name="Coelho M.A."/>
            <person name="David-Palma M."/>
            <person name="Shea T."/>
            <person name="Bowers K."/>
            <person name="McGinley-Smith S."/>
            <person name="Mohammad A.W."/>
            <person name="Gnirke A."/>
            <person name="Yurkov A.M."/>
            <person name="Nowrousian M."/>
            <person name="Sun S."/>
            <person name="Cuomo C.A."/>
            <person name="Heitman J."/>
        </authorList>
    </citation>
    <scope>NUCLEOTIDE SEQUENCE [LARGE SCALE GENOMIC DNA]</scope>
    <source>
        <strain evidence="4">CBS 11374</strain>
    </source>
</reference>
<dbReference type="GeneID" id="87957103"/>
<keyword evidence="1" id="KW-0175">Coiled coil</keyword>
<feature type="domain" description="BZIP" evidence="3">
    <location>
        <begin position="62"/>
        <end position="104"/>
    </location>
</feature>
<evidence type="ECO:0000259" key="3">
    <source>
        <dbReference type="PROSITE" id="PS50217"/>
    </source>
</evidence>
<dbReference type="Pfam" id="PF00170">
    <property type="entry name" value="bZIP_1"/>
    <property type="match status" value="1"/>
</dbReference>
<feature type="region of interest" description="Disordered" evidence="2">
    <location>
        <begin position="1"/>
        <end position="148"/>
    </location>
</feature>